<proteinExistence type="predicted"/>
<evidence type="ECO:0000313" key="3">
    <source>
        <dbReference type="Proteomes" id="UP000002605"/>
    </source>
</evidence>
<evidence type="ECO:0000313" key="2">
    <source>
        <dbReference type="EMBL" id="CAX43645.1"/>
    </source>
</evidence>
<dbReference type="KEGG" id="cdu:CD36_18650"/>
<dbReference type="RefSeq" id="XP_002418345.1">
    <property type="nucleotide sequence ID" value="XM_002418300.1"/>
</dbReference>
<dbReference type="VEuPathDB" id="FungiDB:CD36_18650"/>
<protein>
    <submittedName>
        <fullName evidence="2">Uncharacterized protein</fullName>
    </submittedName>
</protein>
<dbReference type="HOGENOM" id="CLU_1372020_0_0_1"/>
<keyword evidence="3" id="KW-1185">Reference proteome</keyword>
<gene>
    <name evidence="1" type="ordered locus">Cd36_18650</name>
    <name evidence="2" type="ORF">CD36_18650</name>
</gene>
<dbReference type="CGD" id="CAL0000165058">
    <property type="gene designation" value="Cd36_18650"/>
</dbReference>
<accession>B9WB75</accession>
<dbReference type="EMBL" id="FM992689">
    <property type="protein sequence ID" value="CAX43645.1"/>
    <property type="molecule type" value="Genomic_DNA"/>
</dbReference>
<dbReference type="GeneID" id="8045897"/>
<evidence type="ECO:0000313" key="1">
    <source>
        <dbReference type="CGD" id="CAL0000165058"/>
    </source>
</evidence>
<organism evidence="2 3">
    <name type="scientific">Candida dubliniensis (strain CD36 / ATCC MYA-646 / CBS 7987 / NCPF 3949 / NRRL Y-17841)</name>
    <name type="common">Yeast</name>
    <dbReference type="NCBI Taxonomy" id="573826"/>
    <lineage>
        <taxon>Eukaryota</taxon>
        <taxon>Fungi</taxon>
        <taxon>Dikarya</taxon>
        <taxon>Ascomycota</taxon>
        <taxon>Saccharomycotina</taxon>
        <taxon>Pichiomycetes</taxon>
        <taxon>Debaryomycetaceae</taxon>
        <taxon>Candida/Lodderomyces clade</taxon>
        <taxon>Candida</taxon>
    </lineage>
</organism>
<dbReference type="OrthoDB" id="4024213at2759"/>
<dbReference type="AlphaFoldDB" id="B9WB75"/>
<dbReference type="Proteomes" id="UP000002605">
    <property type="component" value="Chromosome 2"/>
</dbReference>
<name>B9WB75_CANDC</name>
<sequence length="199" mass="22564">MSNNPVLVKQYVQNILSKLQNFLNRCSIPHTTNNILEQNRLFSREGLVSCLEDSIDEIPNHLTTTSTSIDLGTSEFYNSSTIDTSHNENPNQSVSIEQICSMIDEELEIINEHEINNRLESESRGSFLTISKQMNMSGFPTLSRSQPCRGYQSMNQDLWNVKASALFLNNAAVTAKKKKKMIKVVKSKKTTKQRVQTAY</sequence>
<reference evidence="2 3" key="1">
    <citation type="journal article" date="2009" name="Genome Res.">
        <title>Comparative genomics of the fungal pathogens Candida dubliniensis and Candida albicans.</title>
        <authorList>
            <person name="Jackson A.P."/>
            <person name="Gamble J.A."/>
            <person name="Yeomans T."/>
            <person name="Moran G.P."/>
            <person name="Saunders D."/>
            <person name="Harris D."/>
            <person name="Aslett M."/>
            <person name="Barrell J.F."/>
            <person name="Butler G."/>
            <person name="Citiulo F."/>
            <person name="Coleman D.C."/>
            <person name="de Groot P.W.J."/>
            <person name="Goodwin T.J."/>
            <person name="Quail M.A."/>
            <person name="McQuillan J."/>
            <person name="Munro C.A."/>
            <person name="Pain A."/>
            <person name="Poulter R.T."/>
            <person name="Rajandream M.A."/>
            <person name="Renauld H."/>
            <person name="Spiering M.J."/>
            <person name="Tivey A."/>
            <person name="Gow N.A.R."/>
            <person name="Barrell B."/>
            <person name="Sullivan D.J."/>
            <person name="Berriman M."/>
        </authorList>
    </citation>
    <scope>NUCLEOTIDE SEQUENCE [LARGE SCALE GENOMIC DNA]</scope>
    <source>
        <strain evidence="3">CD36 / ATCC MYA-646 / CBS 7987 / NCPF 3949 / NRRL Y-17841</strain>
    </source>
</reference>